<reference evidence="1" key="1">
    <citation type="journal article" date="2020" name="Stud. Mycol.">
        <title>101 Dothideomycetes genomes: a test case for predicting lifestyles and emergence of pathogens.</title>
        <authorList>
            <person name="Haridas S."/>
            <person name="Albert R."/>
            <person name="Binder M."/>
            <person name="Bloem J."/>
            <person name="Labutti K."/>
            <person name="Salamov A."/>
            <person name="Andreopoulos B."/>
            <person name="Baker S."/>
            <person name="Barry K."/>
            <person name="Bills G."/>
            <person name="Bluhm B."/>
            <person name="Cannon C."/>
            <person name="Castanera R."/>
            <person name="Culley D."/>
            <person name="Daum C."/>
            <person name="Ezra D."/>
            <person name="Gonzalez J."/>
            <person name="Henrissat B."/>
            <person name="Kuo A."/>
            <person name="Liang C."/>
            <person name="Lipzen A."/>
            <person name="Lutzoni F."/>
            <person name="Magnuson J."/>
            <person name="Mondo S."/>
            <person name="Nolan M."/>
            <person name="Ohm R."/>
            <person name="Pangilinan J."/>
            <person name="Park H.-J."/>
            <person name="Ramirez L."/>
            <person name="Alfaro M."/>
            <person name="Sun H."/>
            <person name="Tritt A."/>
            <person name="Yoshinaga Y."/>
            <person name="Zwiers L.-H."/>
            <person name="Turgeon B."/>
            <person name="Goodwin S."/>
            <person name="Spatafora J."/>
            <person name="Crous P."/>
            <person name="Grigoriev I."/>
        </authorList>
    </citation>
    <scope>NUCLEOTIDE SEQUENCE</scope>
    <source>
        <strain evidence="1">CBS 133067</strain>
    </source>
</reference>
<dbReference type="Proteomes" id="UP000799772">
    <property type="component" value="Unassembled WGS sequence"/>
</dbReference>
<comment type="caution">
    <text evidence="1">The sequence shown here is derived from an EMBL/GenBank/DDBJ whole genome shotgun (WGS) entry which is preliminary data.</text>
</comment>
<dbReference type="EMBL" id="ML978128">
    <property type="protein sequence ID" value="KAF2097249.1"/>
    <property type="molecule type" value="Genomic_DNA"/>
</dbReference>
<name>A0A9P4IDW9_9PEZI</name>
<protein>
    <submittedName>
        <fullName evidence="1">Uncharacterized protein</fullName>
    </submittedName>
</protein>
<keyword evidence="2" id="KW-1185">Reference proteome</keyword>
<dbReference type="AlphaFoldDB" id="A0A9P4IDW9"/>
<evidence type="ECO:0000313" key="2">
    <source>
        <dbReference type="Proteomes" id="UP000799772"/>
    </source>
</evidence>
<sequence length="93" mass="10692">MVPQMIQNCIPPKYERYTVRKETLEAALKEKYKNEGGDDLDFKVEHVSDRWSFHAPEELSKKQMKRLVEQIKEAEPEAAATVAENQATGEALE</sequence>
<organism evidence="1 2">
    <name type="scientific">Rhizodiscina lignyota</name>
    <dbReference type="NCBI Taxonomy" id="1504668"/>
    <lineage>
        <taxon>Eukaryota</taxon>
        <taxon>Fungi</taxon>
        <taxon>Dikarya</taxon>
        <taxon>Ascomycota</taxon>
        <taxon>Pezizomycotina</taxon>
        <taxon>Dothideomycetes</taxon>
        <taxon>Pleosporomycetidae</taxon>
        <taxon>Aulographales</taxon>
        <taxon>Rhizodiscinaceae</taxon>
        <taxon>Rhizodiscina</taxon>
    </lineage>
</organism>
<dbReference type="OrthoDB" id="4460827at2759"/>
<proteinExistence type="predicted"/>
<evidence type="ECO:0000313" key="1">
    <source>
        <dbReference type="EMBL" id="KAF2097249.1"/>
    </source>
</evidence>
<accession>A0A9P4IDW9</accession>
<gene>
    <name evidence="1" type="ORF">NA57DRAFT_77503</name>
</gene>